<reference evidence="1 2" key="1">
    <citation type="submission" date="2019-08" db="EMBL/GenBank/DDBJ databases">
        <title>Whole genome of Aphis craccivora.</title>
        <authorList>
            <person name="Voronova N.V."/>
            <person name="Shulinski R.S."/>
            <person name="Bandarenka Y.V."/>
            <person name="Zhorov D.G."/>
            <person name="Warner D."/>
        </authorList>
    </citation>
    <scope>NUCLEOTIDE SEQUENCE [LARGE SCALE GENOMIC DNA]</scope>
    <source>
        <strain evidence="1">180601</strain>
        <tissue evidence="1">Whole Body</tissue>
    </source>
</reference>
<dbReference type="Proteomes" id="UP000478052">
    <property type="component" value="Unassembled WGS sequence"/>
</dbReference>
<dbReference type="AlphaFoldDB" id="A0A6G0YXB3"/>
<dbReference type="EMBL" id="VUJU01002048">
    <property type="protein sequence ID" value="KAF0762775.1"/>
    <property type="molecule type" value="Genomic_DNA"/>
</dbReference>
<protein>
    <submittedName>
        <fullName evidence="1">Uncharacterized protein</fullName>
    </submittedName>
</protein>
<organism evidence="1 2">
    <name type="scientific">Aphis craccivora</name>
    <name type="common">Cowpea aphid</name>
    <dbReference type="NCBI Taxonomy" id="307492"/>
    <lineage>
        <taxon>Eukaryota</taxon>
        <taxon>Metazoa</taxon>
        <taxon>Ecdysozoa</taxon>
        <taxon>Arthropoda</taxon>
        <taxon>Hexapoda</taxon>
        <taxon>Insecta</taxon>
        <taxon>Pterygota</taxon>
        <taxon>Neoptera</taxon>
        <taxon>Paraneoptera</taxon>
        <taxon>Hemiptera</taxon>
        <taxon>Sternorrhyncha</taxon>
        <taxon>Aphidomorpha</taxon>
        <taxon>Aphidoidea</taxon>
        <taxon>Aphididae</taxon>
        <taxon>Aphidini</taxon>
        <taxon>Aphis</taxon>
        <taxon>Aphis</taxon>
    </lineage>
</organism>
<comment type="caution">
    <text evidence="1">The sequence shown here is derived from an EMBL/GenBank/DDBJ whole genome shotgun (WGS) entry which is preliminary data.</text>
</comment>
<accession>A0A6G0YXB3</accession>
<proteinExistence type="predicted"/>
<evidence type="ECO:0000313" key="1">
    <source>
        <dbReference type="EMBL" id="KAF0762775.1"/>
    </source>
</evidence>
<keyword evidence="2" id="KW-1185">Reference proteome</keyword>
<sequence>MNSKNLIKKNSEYYSKTKILPYSQFGFHIKHSKIYQIRGIIDKI</sequence>
<evidence type="ECO:0000313" key="2">
    <source>
        <dbReference type="Proteomes" id="UP000478052"/>
    </source>
</evidence>
<name>A0A6G0YXB3_APHCR</name>
<gene>
    <name evidence="1" type="ORF">FWK35_00021433</name>
</gene>